<reference evidence="1 2" key="1">
    <citation type="submission" date="2015-03" db="EMBL/GenBank/DDBJ databases">
        <authorList>
            <consortium name="Pathogen Informatics"/>
        </authorList>
    </citation>
    <scope>NUCLEOTIDE SEQUENCE [LARGE SCALE GENOMIC DNA]</scope>
    <source>
        <strain evidence="1 2">Bir 187</strain>
    </source>
</reference>
<sequence>MYGSRRNAPTPLGTATKHRAWLADSAQPDAAGCPGAAAVIWTTTMLHSIHTLKPTCSAKMEKIRLRRAIGLPIVSQNTGSSGRQSSIQ</sequence>
<dbReference type="Proteomes" id="UP000049023">
    <property type="component" value="Unassembled WGS sequence"/>
</dbReference>
<proteinExistence type="predicted"/>
<name>A0A655AUV4_MYCTX</name>
<organism evidence="1 2">
    <name type="scientific">Mycobacterium tuberculosis</name>
    <dbReference type="NCBI Taxonomy" id="1773"/>
    <lineage>
        <taxon>Bacteria</taxon>
        <taxon>Bacillati</taxon>
        <taxon>Actinomycetota</taxon>
        <taxon>Actinomycetes</taxon>
        <taxon>Mycobacteriales</taxon>
        <taxon>Mycobacteriaceae</taxon>
        <taxon>Mycobacterium</taxon>
        <taxon>Mycobacterium tuberculosis complex</taxon>
    </lineage>
</organism>
<gene>
    <name evidence="1" type="ORF">ERS027661_04837</name>
</gene>
<dbReference type="AlphaFoldDB" id="A0A655AUV4"/>
<accession>A0A655AUV4</accession>
<dbReference type="EMBL" id="CNFU01001959">
    <property type="protein sequence ID" value="CKT93262.1"/>
    <property type="molecule type" value="Genomic_DNA"/>
</dbReference>
<evidence type="ECO:0000313" key="1">
    <source>
        <dbReference type="EMBL" id="CKT93262.1"/>
    </source>
</evidence>
<evidence type="ECO:0000313" key="2">
    <source>
        <dbReference type="Proteomes" id="UP000049023"/>
    </source>
</evidence>
<protein>
    <submittedName>
        <fullName evidence="1">Uncharacterized protein</fullName>
    </submittedName>
</protein>